<keyword evidence="2 8" id="KW-0479">Metal-binding</keyword>
<evidence type="ECO:0000256" key="6">
    <source>
        <dbReference type="ARBA" id="ARBA00023118"/>
    </source>
</evidence>
<reference evidence="9 10" key="1">
    <citation type="submission" date="2017-02" db="EMBL/GenBank/DDBJ databases">
        <authorList>
            <person name="Peterson S.W."/>
        </authorList>
    </citation>
    <scope>NUCLEOTIDE SEQUENCE [LARGE SCALE GENOMIC DNA]</scope>
    <source>
        <strain evidence="9 10">CIP104813</strain>
    </source>
</reference>
<dbReference type="InterPro" id="IPR002729">
    <property type="entry name" value="CRISPR-assoc_Cas1"/>
</dbReference>
<evidence type="ECO:0000256" key="3">
    <source>
        <dbReference type="ARBA" id="ARBA00022759"/>
    </source>
</evidence>
<keyword evidence="8" id="KW-0464">Manganese</keyword>
<dbReference type="Gene3D" id="1.20.120.920">
    <property type="entry name" value="CRISPR-associated endonuclease Cas1, C-terminal domain"/>
    <property type="match status" value="1"/>
</dbReference>
<keyword evidence="10" id="KW-1185">Reference proteome</keyword>
<dbReference type="PANTHER" id="PTHR34353">
    <property type="entry name" value="CRISPR-ASSOCIATED ENDONUCLEASE CAS1 1"/>
    <property type="match status" value="1"/>
</dbReference>
<dbReference type="InterPro" id="IPR042211">
    <property type="entry name" value="CRISPR-assoc_Cas1_N"/>
</dbReference>
<keyword evidence="7 8" id="KW-0238">DNA-binding</keyword>
<evidence type="ECO:0000256" key="7">
    <source>
        <dbReference type="ARBA" id="ARBA00023125"/>
    </source>
</evidence>
<organism evidence="9 10">
    <name type="scientific">Brachybacterium nesterenkovii</name>
    <dbReference type="NCBI Taxonomy" id="47847"/>
    <lineage>
        <taxon>Bacteria</taxon>
        <taxon>Bacillati</taxon>
        <taxon>Actinomycetota</taxon>
        <taxon>Actinomycetes</taxon>
        <taxon>Micrococcales</taxon>
        <taxon>Dermabacteraceae</taxon>
        <taxon>Brachybacterium</taxon>
    </lineage>
</organism>
<dbReference type="GO" id="GO:0051607">
    <property type="term" value="P:defense response to virus"/>
    <property type="evidence" value="ECO:0007669"/>
    <property type="project" value="UniProtKB-UniRule"/>
</dbReference>
<dbReference type="Gene3D" id="3.100.10.20">
    <property type="entry name" value="CRISPR-associated endonuclease Cas1, N-terminal domain"/>
    <property type="match status" value="1"/>
</dbReference>
<evidence type="ECO:0000256" key="4">
    <source>
        <dbReference type="ARBA" id="ARBA00022801"/>
    </source>
</evidence>
<protein>
    <recommendedName>
        <fullName evidence="8">CRISPR-associated endonuclease Cas1</fullName>
        <ecNumber evidence="8">3.1.-.-</ecNumber>
    </recommendedName>
</protein>
<dbReference type="GO" id="GO:0046872">
    <property type="term" value="F:metal ion binding"/>
    <property type="evidence" value="ECO:0007669"/>
    <property type="project" value="UniProtKB-UniRule"/>
</dbReference>
<dbReference type="EMBL" id="FWFG01000047">
    <property type="protein sequence ID" value="SLM90306.1"/>
    <property type="molecule type" value="Genomic_DNA"/>
</dbReference>
<comment type="cofactor">
    <cofactor evidence="8">
        <name>Mg(2+)</name>
        <dbReference type="ChEBI" id="CHEBI:18420"/>
    </cofactor>
    <cofactor evidence="8">
        <name>Mn(2+)</name>
        <dbReference type="ChEBI" id="CHEBI:29035"/>
    </cofactor>
</comment>
<comment type="subunit">
    <text evidence="8">Homodimer, forms a heterotetramer with a Cas2 homodimer.</text>
</comment>
<feature type="binding site" evidence="8">
    <location>
        <position position="130"/>
    </location>
    <ligand>
        <name>Mn(2+)</name>
        <dbReference type="ChEBI" id="CHEBI:29035"/>
    </ligand>
</feature>
<dbReference type="GO" id="GO:0003677">
    <property type="term" value="F:DNA binding"/>
    <property type="evidence" value="ECO:0007669"/>
    <property type="project" value="UniProtKB-KW"/>
</dbReference>
<dbReference type="HAMAP" id="MF_01470">
    <property type="entry name" value="Cas1"/>
    <property type="match status" value="1"/>
</dbReference>
<dbReference type="Pfam" id="PF01867">
    <property type="entry name" value="Cas_Cas1"/>
    <property type="match status" value="1"/>
</dbReference>
<comment type="similarity">
    <text evidence="8">Belongs to the CRISPR-associated endonuclease Cas1 family.</text>
</comment>
<feature type="binding site" evidence="8">
    <location>
        <position position="210"/>
    </location>
    <ligand>
        <name>Mn(2+)</name>
        <dbReference type="ChEBI" id="CHEBI:29035"/>
    </ligand>
</feature>
<accession>A0A1X6WX35</accession>
<dbReference type="GO" id="GO:0004520">
    <property type="term" value="F:DNA endonuclease activity"/>
    <property type="evidence" value="ECO:0007669"/>
    <property type="project" value="InterPro"/>
</dbReference>
<keyword evidence="6 8" id="KW-0051">Antiviral defense</keyword>
<dbReference type="GO" id="GO:0016787">
    <property type="term" value="F:hydrolase activity"/>
    <property type="evidence" value="ECO:0007669"/>
    <property type="project" value="UniProtKB-KW"/>
</dbReference>
<keyword evidence="3 8" id="KW-0255">Endonuclease</keyword>
<sequence length="296" mass="32464">MGQRLSFLYAEHCVVHRDANALTLTDQRGVVHVPVAALAALLLGPGTRITHGAMSVIGDCGVSVAWVGEMGVRYYAHGRPLAKSSRMAEAQARIVTNQRSRLRCARSMYGMRFPGEDVEGLTMTQLRGREGARMKRIYSAESARTGVPWGRRAYAPDDFESGDDINRSLTSANAALYAVAHAVIVSLGCIPALGVVHTGTDRSFVYDVADLYKAEISIPAAFDAVADGEPEPERRVRRHVRDRIAETRLLPRIVRDLHQLLEVSNQEDLGIGDLLLWSELETVSSGMNWSEELALP</sequence>
<evidence type="ECO:0000256" key="5">
    <source>
        <dbReference type="ARBA" id="ARBA00022842"/>
    </source>
</evidence>
<dbReference type="CDD" id="cd09719">
    <property type="entry name" value="Cas1_I-E"/>
    <property type="match status" value="1"/>
</dbReference>
<evidence type="ECO:0000256" key="2">
    <source>
        <dbReference type="ARBA" id="ARBA00022723"/>
    </source>
</evidence>
<dbReference type="InterPro" id="IPR019851">
    <property type="entry name" value="CRISPR-assoc_Cas1_ECOLI"/>
</dbReference>
<dbReference type="InterPro" id="IPR033641">
    <property type="entry name" value="Cas1_I-E"/>
</dbReference>
<feature type="binding site" evidence="8">
    <location>
        <position position="197"/>
    </location>
    <ligand>
        <name>Mn(2+)</name>
        <dbReference type="ChEBI" id="CHEBI:29035"/>
    </ligand>
</feature>
<proteinExistence type="inferred from homology"/>
<evidence type="ECO:0000256" key="1">
    <source>
        <dbReference type="ARBA" id="ARBA00022722"/>
    </source>
</evidence>
<dbReference type="GO" id="GO:0043571">
    <property type="term" value="P:maintenance of CRISPR repeat elements"/>
    <property type="evidence" value="ECO:0007669"/>
    <property type="project" value="UniProtKB-UniRule"/>
</dbReference>
<name>A0A1X6WX35_9MICO</name>
<keyword evidence="4 8" id="KW-0378">Hydrolase</keyword>
<evidence type="ECO:0000313" key="10">
    <source>
        <dbReference type="Proteomes" id="UP000195981"/>
    </source>
</evidence>
<dbReference type="PANTHER" id="PTHR34353:SF3">
    <property type="entry name" value="CRISPR-ASSOCIATED ENDONUCLEASE CAS1"/>
    <property type="match status" value="1"/>
</dbReference>
<gene>
    <name evidence="8" type="primary">cas1</name>
    <name evidence="9" type="ORF">FM110_04745</name>
</gene>
<evidence type="ECO:0000256" key="8">
    <source>
        <dbReference type="HAMAP-Rule" id="MF_01470"/>
    </source>
</evidence>
<dbReference type="InterPro" id="IPR042206">
    <property type="entry name" value="CRISPR-assoc_Cas1_C"/>
</dbReference>
<dbReference type="NCBIfam" id="TIGR03638">
    <property type="entry name" value="cas1_ECOLI"/>
    <property type="match status" value="1"/>
</dbReference>
<keyword evidence="5 8" id="KW-0460">Magnesium</keyword>
<dbReference type="EC" id="3.1.-.-" evidence="8"/>
<evidence type="ECO:0000313" key="9">
    <source>
        <dbReference type="EMBL" id="SLM90306.1"/>
    </source>
</evidence>
<dbReference type="Proteomes" id="UP000195981">
    <property type="component" value="Unassembled WGS sequence"/>
</dbReference>
<comment type="function">
    <text evidence="8">CRISPR (clustered regularly interspaced short palindromic repeat), is an adaptive immune system that provides protection against mobile genetic elements (viruses, transposable elements and conjugative plasmids). CRISPR clusters contain spacers, sequences complementary to antecedent mobile elements, and target invading nucleic acids. CRISPR clusters are transcribed and processed into CRISPR RNA (crRNA). Acts as a dsDNA endonuclease. Involved in the integration of spacer DNA into the CRISPR cassette.</text>
</comment>
<keyword evidence="1 8" id="KW-0540">Nuclease</keyword>
<dbReference type="AlphaFoldDB" id="A0A1X6WX35"/>
<dbReference type="InterPro" id="IPR050646">
    <property type="entry name" value="Cas1"/>
</dbReference>